<dbReference type="Pfam" id="PF00285">
    <property type="entry name" value="Citrate_synt"/>
    <property type="match status" value="1"/>
</dbReference>
<keyword evidence="7" id="KW-0963">Cytoplasm</keyword>
<evidence type="ECO:0000256" key="6">
    <source>
        <dbReference type="ARBA" id="ARBA00012639"/>
    </source>
</evidence>
<dbReference type="eggNOG" id="KOG1254">
    <property type="taxonomic scope" value="Eukaryota"/>
</dbReference>
<keyword evidence="17" id="KW-0443">Lipid metabolism</keyword>
<dbReference type="SMART" id="SM00881">
    <property type="entry name" value="CoA_binding"/>
    <property type="match status" value="1"/>
</dbReference>
<dbReference type="GO" id="GO:0006085">
    <property type="term" value="P:acetyl-CoA biosynthetic process"/>
    <property type="evidence" value="ECO:0007669"/>
    <property type="project" value="InterPro"/>
</dbReference>
<evidence type="ECO:0000259" key="22">
    <source>
        <dbReference type="SMART" id="SM00881"/>
    </source>
</evidence>
<dbReference type="EMBL" id="JYDH01000021">
    <property type="protein sequence ID" value="KRY39073.1"/>
    <property type="molecule type" value="Genomic_DNA"/>
</dbReference>
<dbReference type="InterPro" id="IPR032263">
    <property type="entry name" value="Citrate-bd"/>
</dbReference>
<dbReference type="GO" id="GO:0005524">
    <property type="term" value="F:ATP binding"/>
    <property type="evidence" value="ECO:0007669"/>
    <property type="project" value="UniProtKB-KW"/>
</dbReference>
<dbReference type="InterPro" id="IPR016102">
    <property type="entry name" value="Succinyl-CoA_synth-like"/>
</dbReference>
<evidence type="ECO:0000256" key="15">
    <source>
        <dbReference type="ARBA" id="ARBA00022843"/>
    </source>
</evidence>
<proteinExistence type="inferred from homology"/>
<feature type="non-terminal residue" evidence="23">
    <location>
        <position position="1143"/>
    </location>
</feature>
<dbReference type="PROSITE" id="PS01216">
    <property type="entry name" value="SUCCINYL_COA_LIG_1"/>
    <property type="match status" value="1"/>
</dbReference>
<dbReference type="Gene3D" id="1.10.230.10">
    <property type="entry name" value="Cytochrome P450-Terp, domain 2"/>
    <property type="match status" value="1"/>
</dbReference>
<evidence type="ECO:0000256" key="2">
    <source>
        <dbReference type="ARBA" id="ARBA00004514"/>
    </source>
</evidence>
<evidence type="ECO:0000256" key="17">
    <source>
        <dbReference type="ARBA" id="ARBA00023098"/>
    </source>
</evidence>
<dbReference type="PANTHER" id="PTHR23118:SF42">
    <property type="entry name" value="ATP-CITRATE SYNTHASE"/>
    <property type="match status" value="1"/>
</dbReference>
<evidence type="ECO:0000256" key="1">
    <source>
        <dbReference type="ARBA" id="ARBA00001946"/>
    </source>
</evidence>
<organism evidence="23 24">
    <name type="scientific">Trichinella spiralis</name>
    <name type="common">Trichina worm</name>
    <dbReference type="NCBI Taxonomy" id="6334"/>
    <lineage>
        <taxon>Eukaryota</taxon>
        <taxon>Metazoa</taxon>
        <taxon>Ecdysozoa</taxon>
        <taxon>Nematoda</taxon>
        <taxon>Enoplea</taxon>
        <taxon>Dorylaimia</taxon>
        <taxon>Trichinellida</taxon>
        <taxon>Trichinellidae</taxon>
        <taxon>Trichinella</taxon>
    </lineage>
</organism>
<dbReference type="SUPFAM" id="SSF52210">
    <property type="entry name" value="Succinyl-CoA synthetase domains"/>
    <property type="match status" value="1"/>
</dbReference>
<dbReference type="SUPFAM" id="SSF51735">
    <property type="entry name" value="NAD(P)-binding Rossmann-fold domains"/>
    <property type="match status" value="1"/>
</dbReference>
<comment type="similarity">
    <text evidence="4">In the N-terminal section; belongs to the succinate/malate CoA ligase beta subunit family.</text>
</comment>
<gene>
    <name evidence="23" type="primary">ACLY</name>
    <name evidence="23" type="ORF">T01_4784</name>
</gene>
<keyword evidence="11" id="KW-0808">Transferase</keyword>
<dbReference type="Pfam" id="PF24948">
    <property type="entry name" value="Citrate_synth_N"/>
    <property type="match status" value="1"/>
</dbReference>
<name>A0A0V1BQD1_TRISP</name>
<feature type="domain" description="CoA-binding" evidence="22">
    <location>
        <begin position="489"/>
        <end position="598"/>
    </location>
</feature>
<dbReference type="InterPro" id="IPR016143">
    <property type="entry name" value="Citrate_synth-like_sm_a-sub"/>
</dbReference>
<dbReference type="Pfam" id="PF16114">
    <property type="entry name" value="Citrate_bind"/>
    <property type="match status" value="1"/>
</dbReference>
<keyword evidence="13" id="KW-0067">ATP-binding</keyword>
<dbReference type="GO" id="GO:0006101">
    <property type="term" value="P:citrate metabolic process"/>
    <property type="evidence" value="ECO:0007669"/>
    <property type="project" value="InterPro"/>
</dbReference>
<protein>
    <recommendedName>
        <fullName evidence="6">ATP citrate synthase</fullName>
        <ecNumber evidence="6">2.3.3.8</ecNumber>
    </recommendedName>
    <alternativeName>
        <fullName evidence="18">ATP-citrate (pro-S-)-lyase</fullName>
    </alternativeName>
    <alternativeName>
        <fullName evidence="19">Citrate cleavage enzyme</fullName>
    </alternativeName>
</protein>
<dbReference type="Proteomes" id="UP000054776">
    <property type="component" value="Unassembled WGS sequence"/>
</dbReference>
<dbReference type="Pfam" id="PF00549">
    <property type="entry name" value="Ligase_CoA"/>
    <property type="match status" value="1"/>
</dbReference>
<comment type="caution">
    <text evidence="23">The sequence shown here is derived from an EMBL/GenBank/DDBJ whole genome shotgun (WGS) entry which is preliminary data.</text>
</comment>
<dbReference type="InterPro" id="IPR005811">
    <property type="entry name" value="SUCC_ACL_C"/>
</dbReference>
<dbReference type="STRING" id="6334.A0A0V1BQD1"/>
<dbReference type="InterPro" id="IPR036969">
    <property type="entry name" value="Citrate_synthase_sf"/>
</dbReference>
<dbReference type="Gene3D" id="3.30.470.110">
    <property type="match status" value="1"/>
</dbReference>
<reference evidence="23 24" key="1">
    <citation type="submission" date="2015-01" db="EMBL/GenBank/DDBJ databases">
        <title>Evolution of Trichinella species and genotypes.</title>
        <authorList>
            <person name="Korhonen P.K."/>
            <person name="Edoardo P."/>
            <person name="Giuseppe L.R."/>
            <person name="Gasser R.B."/>
        </authorList>
    </citation>
    <scope>NUCLEOTIDE SEQUENCE [LARGE SCALE GENOMIC DNA]</scope>
    <source>
        <strain evidence="23">ISS3</strain>
    </source>
</reference>
<dbReference type="Pfam" id="PF02629">
    <property type="entry name" value="CoA_binding"/>
    <property type="match status" value="1"/>
</dbReference>
<dbReference type="OrthoDB" id="3261737at2759"/>
<dbReference type="InParanoid" id="A0A0V1BQD1"/>
<evidence type="ECO:0000256" key="14">
    <source>
        <dbReference type="ARBA" id="ARBA00022842"/>
    </source>
</evidence>
<keyword evidence="10" id="KW-0597">Phosphoprotein</keyword>
<comment type="function">
    <text evidence="20">Catalyzes the cleavage of citrate into oxaloacetate and acetyl-CoA, the latter serving as common substrate in multiple biochemical reactions in protein, carbohydrate and lipid metabolism.</text>
</comment>
<sequence>MSSRAITEFQAKTIVYNNIDQCPLKILPIAHFDLRQSWDSFENVNHWIDQETRLVVKVDQLIKRRGKLGLLEKDVTYLSAKKWIKSKSEKEIQIGKIHGYVTNFVIEPYISHKEEDECYVCIYSVRSGDVVLFYHRGGIDVGDVDQKSENLFIPLEKTPSYVEIVSKLLINLKCNVKKQLVAEFIIKLYQLYVNLHFTYLEINPLLVNGDDKTIYMLDIAAKLDSAADFMCRRQWGEIEFPTPFGRQLLPEEQYVAELDSRSGASLKLTVLNKEGRIWTMVAGGGASFLFYLLYFSNSYSDTICDMGEASELANYGEYSGAPTEVQTYEYAKTILKLMTSTKVHKSGKVLIIGGSIANFTNVADTFKGIILALEEYRLELIRHKVSIYVRRGGPNFQEGLRLMKEAGKTLEIPVHVYGTDTHMTAVVGMAMGKVSHCCKNPQPVATASFLLNTSQSTASLSMDSEQASSGPVDQVQFDLDKSGEANRELFTSNTRAIVWGMQVKAVQSMLDFDYVCQRKLPSVVAMTYPMTGDHKQKFYFGHKEILIPVYKSMAKAIEKHPDASVLINFASLRSAYDATVEALQFPQVRCIAIIAEGIPENFTRKLITRAEQAGVTIIGPATVGGIKPGCFKIGNTGGMMDNIMASKLYRPGSVAYVSRSGGMSNELNNIISQVTNGVYEGVAIGGDRKIFKIRYPCSTFCDHLLRFEDDPKVKMMVMLGEIGGVEEYKVCELLKNGKIKKPLVAWCIGTCASFLPSEMVIMNCLNKCRQCKNRTVKVGVGLVQFGHSGASAAAEKETACSKNRALKDAGAHVPNTFDDLATCIKKIYEELVQDGKIQLLDEKPPPAVPMDYSWARELGLIRKPSSFMSSICDERGNELLYAGVPISKIISEGLGLGGVLSLLWFRRRLPDYAFKFIEMCLIVTADHGPAVSGAHNTIVCARAGKDLVSSLVSGLLTILNKSTRANGKLTYKGERFGGALDMAAKQFSRAYDEGLNPMEFVHKMRKEGQLIMGIGHRVKSINNPDARVKILHDYVVEHFPEHPLVDYAKQVEQITTKKKPNLILNVDGIIGVAFVDLLRKSGCFTEQEAQEYIDIGTLNGLFVLGRSIGFIGHYLDQKRLKQGLYRHPWDDITYLMPEDSTNL</sequence>
<evidence type="ECO:0000256" key="21">
    <source>
        <dbReference type="PIRSR" id="PIRSR036511-1"/>
    </source>
</evidence>
<comment type="subcellular location">
    <subcellularLocation>
        <location evidence="2">Cytoplasm</location>
        <location evidence="2">Cytosol</location>
    </subcellularLocation>
</comment>
<evidence type="ECO:0000256" key="9">
    <source>
        <dbReference type="ARBA" id="ARBA00022516"/>
    </source>
</evidence>
<evidence type="ECO:0000256" key="16">
    <source>
        <dbReference type="ARBA" id="ARBA00022990"/>
    </source>
</evidence>
<dbReference type="InterPro" id="IPR056749">
    <property type="entry name" value="Citrate_synth_N"/>
</dbReference>
<comment type="subunit">
    <text evidence="5">Homotetramer.</text>
</comment>
<evidence type="ECO:0000256" key="13">
    <source>
        <dbReference type="ARBA" id="ARBA00022840"/>
    </source>
</evidence>
<dbReference type="FunFam" id="3.40.50.720:FF:000024">
    <property type="entry name" value="Probable ATP-citrate synthase"/>
    <property type="match status" value="1"/>
</dbReference>
<evidence type="ECO:0000256" key="11">
    <source>
        <dbReference type="ARBA" id="ARBA00022679"/>
    </source>
</evidence>
<dbReference type="CDD" id="cd06100">
    <property type="entry name" value="CCL_ACL-C"/>
    <property type="match status" value="1"/>
</dbReference>
<keyword evidence="24" id="KW-1185">Reference proteome</keyword>
<evidence type="ECO:0000256" key="3">
    <source>
        <dbReference type="ARBA" id="ARBA00005899"/>
    </source>
</evidence>
<evidence type="ECO:0000256" key="20">
    <source>
        <dbReference type="ARBA" id="ARBA00093367"/>
    </source>
</evidence>
<dbReference type="InterPro" id="IPR003781">
    <property type="entry name" value="CoA-bd"/>
</dbReference>
<evidence type="ECO:0000256" key="10">
    <source>
        <dbReference type="ARBA" id="ARBA00022553"/>
    </source>
</evidence>
<keyword evidence="15" id="KW-0832">Ubl conjugation</keyword>
<evidence type="ECO:0000256" key="5">
    <source>
        <dbReference type="ARBA" id="ARBA00011881"/>
    </source>
</evidence>
<dbReference type="InterPro" id="IPR036291">
    <property type="entry name" value="NAD(P)-bd_dom_sf"/>
</dbReference>
<dbReference type="SUPFAM" id="SSF48256">
    <property type="entry name" value="Citrate synthase"/>
    <property type="match status" value="1"/>
</dbReference>
<keyword evidence="12" id="KW-0547">Nucleotide-binding</keyword>
<keyword evidence="14" id="KW-0460">Magnesium</keyword>
<dbReference type="SUPFAM" id="SSF56059">
    <property type="entry name" value="Glutathione synthetase ATP-binding domain-like"/>
    <property type="match status" value="1"/>
</dbReference>
<feature type="active site" description="Tele-phosphohistidine intermediate" evidence="21">
    <location>
        <position position="787"/>
    </location>
</feature>
<dbReference type="Gene3D" id="3.40.50.261">
    <property type="entry name" value="Succinyl-CoA synthetase domains"/>
    <property type="match status" value="2"/>
</dbReference>
<dbReference type="PIRSF" id="PIRSF036511">
    <property type="entry name" value="ATP_citrt_syn"/>
    <property type="match status" value="1"/>
</dbReference>
<dbReference type="GO" id="GO:0005829">
    <property type="term" value="C:cytosol"/>
    <property type="evidence" value="ECO:0007669"/>
    <property type="project" value="UniProtKB-SubCell"/>
</dbReference>
<comment type="similarity">
    <text evidence="3">In the C-terminal section; belongs to the succinate/malate CoA ligase alpha subunit family.</text>
</comment>
<evidence type="ECO:0000256" key="12">
    <source>
        <dbReference type="ARBA" id="ARBA00022741"/>
    </source>
</evidence>
<evidence type="ECO:0000313" key="23">
    <source>
        <dbReference type="EMBL" id="KRY39073.1"/>
    </source>
</evidence>
<dbReference type="FunFam" id="3.40.50.261:FF:000004">
    <property type="entry name" value="ATP-citrate synthase subunit"/>
    <property type="match status" value="1"/>
</dbReference>
<accession>A0A0V1BQD1</accession>
<keyword evidence="16" id="KW-0007">Acetylation</keyword>
<dbReference type="GO" id="GO:0006633">
    <property type="term" value="P:fatty acid biosynthetic process"/>
    <property type="evidence" value="ECO:0007669"/>
    <property type="project" value="TreeGrafter"/>
</dbReference>
<dbReference type="InterPro" id="IPR014608">
    <property type="entry name" value="ATP-citrate_synthase"/>
</dbReference>
<dbReference type="InterPro" id="IPR033847">
    <property type="entry name" value="Citrt_syn/SCS-alpha_CS"/>
</dbReference>
<comment type="cofactor">
    <cofactor evidence="1">
        <name>Mg(2+)</name>
        <dbReference type="ChEBI" id="CHEBI:18420"/>
    </cofactor>
</comment>
<dbReference type="EC" id="2.3.3.8" evidence="6"/>
<keyword evidence="9" id="KW-0444">Lipid biosynthesis</keyword>
<dbReference type="AlphaFoldDB" id="A0A0V1BQD1"/>
<dbReference type="FunFam" id="1.10.230.10:FF:000005">
    <property type="entry name" value="ATP-citrate synthase subunit 1"/>
    <property type="match status" value="1"/>
</dbReference>
<evidence type="ECO:0000313" key="24">
    <source>
        <dbReference type="Proteomes" id="UP000054776"/>
    </source>
</evidence>
<dbReference type="InterPro" id="IPR002020">
    <property type="entry name" value="Citrate_synthase"/>
</dbReference>
<dbReference type="PANTHER" id="PTHR23118">
    <property type="entry name" value="ATP-CITRATE SYNTHASE"/>
    <property type="match status" value="1"/>
</dbReference>
<evidence type="ECO:0000256" key="18">
    <source>
        <dbReference type="ARBA" id="ARBA00030151"/>
    </source>
</evidence>
<dbReference type="Gene3D" id="3.40.50.720">
    <property type="entry name" value="NAD(P)-binding Rossmann-like Domain"/>
    <property type="match status" value="1"/>
</dbReference>
<keyword evidence="8" id="KW-1017">Isopeptide bond</keyword>
<evidence type="ECO:0000256" key="19">
    <source>
        <dbReference type="ARBA" id="ARBA00030982"/>
    </source>
</evidence>
<evidence type="ECO:0000256" key="8">
    <source>
        <dbReference type="ARBA" id="ARBA00022499"/>
    </source>
</evidence>
<dbReference type="FunCoup" id="A0A0V1BQD1">
    <property type="interactions" value="1721"/>
</dbReference>
<evidence type="ECO:0000256" key="4">
    <source>
        <dbReference type="ARBA" id="ARBA00010719"/>
    </source>
</evidence>
<dbReference type="GO" id="GO:0003878">
    <property type="term" value="F:ATP citrate synthase activity"/>
    <property type="evidence" value="ECO:0007669"/>
    <property type="project" value="UniProtKB-EC"/>
</dbReference>
<evidence type="ECO:0000256" key="7">
    <source>
        <dbReference type="ARBA" id="ARBA00022490"/>
    </source>
</evidence>